<keyword evidence="1" id="KW-0812">Transmembrane</keyword>
<organism evidence="3">
    <name type="scientific">uncultured spirochete</name>
    <dbReference type="NCBI Taxonomy" id="156406"/>
    <lineage>
        <taxon>Bacteria</taxon>
        <taxon>Pseudomonadati</taxon>
        <taxon>Spirochaetota</taxon>
        <taxon>Spirochaetia</taxon>
        <taxon>Spirochaetales</taxon>
        <taxon>environmental samples</taxon>
    </lineage>
</organism>
<dbReference type="InterPro" id="IPR006976">
    <property type="entry name" value="VanZ-like"/>
</dbReference>
<dbReference type="PANTHER" id="PTHR28008">
    <property type="entry name" value="DOMAIN PROTEIN, PUTATIVE (AFU_ORTHOLOGUE AFUA_3G10980)-RELATED"/>
    <property type="match status" value="1"/>
</dbReference>
<feature type="transmembrane region" description="Helical" evidence="1">
    <location>
        <begin position="103"/>
        <end position="123"/>
    </location>
</feature>
<feature type="domain" description="VanZ-like" evidence="2">
    <location>
        <begin position="32"/>
        <end position="116"/>
    </location>
</feature>
<dbReference type="Pfam" id="PF04892">
    <property type="entry name" value="VanZ"/>
    <property type="match status" value="1"/>
</dbReference>
<protein>
    <recommendedName>
        <fullName evidence="2">VanZ-like domain-containing protein</fullName>
    </recommendedName>
</protein>
<dbReference type="NCBIfam" id="NF037970">
    <property type="entry name" value="vanZ_1"/>
    <property type="match status" value="1"/>
</dbReference>
<sequence>MNVVKSYKWTIASAVSVLVLLLLPSQLFPKTPRGTIEIDKIVHAFLFGAVTAIFCAEHRQWKKMNPPFFFSFIVIGAFAFLTETSQLATKTRHFDMKDFSADIIGIAAALLIMRLVATMGASLHKGKDK</sequence>
<feature type="transmembrane region" description="Helical" evidence="1">
    <location>
        <begin position="68"/>
        <end position="88"/>
    </location>
</feature>
<feature type="transmembrane region" description="Helical" evidence="1">
    <location>
        <begin position="40"/>
        <end position="56"/>
    </location>
</feature>
<dbReference type="AlphaFoldDB" id="A0A3P3XNB1"/>
<evidence type="ECO:0000259" key="2">
    <source>
        <dbReference type="Pfam" id="PF04892"/>
    </source>
</evidence>
<dbReference type="EMBL" id="FWDO01000004">
    <property type="protein sequence ID" value="SLM17776.1"/>
    <property type="molecule type" value="Genomic_DNA"/>
</dbReference>
<proteinExistence type="predicted"/>
<evidence type="ECO:0000313" key="3">
    <source>
        <dbReference type="EMBL" id="SLM17776.1"/>
    </source>
</evidence>
<name>A0A3P3XNB1_9SPIR</name>
<keyword evidence="1" id="KW-0472">Membrane</keyword>
<accession>A0A3P3XNB1</accession>
<reference evidence="3" key="1">
    <citation type="submission" date="2017-02" db="EMBL/GenBank/DDBJ databases">
        <authorList>
            <person name="Regsiter A."/>
            <person name="William W."/>
        </authorList>
    </citation>
    <scope>NUCLEOTIDE SEQUENCE</scope>
    <source>
        <strain evidence="3">BdmA 4</strain>
    </source>
</reference>
<gene>
    <name evidence="3" type="ORF">SPIRO4BDMA_40345</name>
</gene>
<evidence type="ECO:0000256" key="1">
    <source>
        <dbReference type="SAM" id="Phobius"/>
    </source>
</evidence>
<keyword evidence="1" id="KW-1133">Transmembrane helix</keyword>
<dbReference type="PANTHER" id="PTHR28008:SF1">
    <property type="entry name" value="DOMAIN PROTEIN, PUTATIVE (AFU_ORTHOLOGUE AFUA_3G10980)-RELATED"/>
    <property type="match status" value="1"/>
</dbReference>
<feature type="transmembrane region" description="Helical" evidence="1">
    <location>
        <begin position="7"/>
        <end position="28"/>
    </location>
</feature>